<comment type="caution">
    <text evidence="1">The sequence shown here is derived from an EMBL/GenBank/DDBJ whole genome shotgun (WGS) entry which is preliminary data.</text>
</comment>
<evidence type="ECO:0000313" key="1">
    <source>
        <dbReference type="EMBL" id="MBE1608228.1"/>
    </source>
</evidence>
<protein>
    <recommendedName>
        <fullName evidence="3">Polyketide cyclase / dehydrase and lipid transport</fullName>
    </recommendedName>
</protein>
<dbReference type="Proteomes" id="UP000638648">
    <property type="component" value="Unassembled WGS sequence"/>
</dbReference>
<dbReference type="RefSeq" id="WP_192752035.1">
    <property type="nucleotide sequence ID" value="NZ_BAABJL010000099.1"/>
</dbReference>
<dbReference type="SUPFAM" id="SSF55961">
    <property type="entry name" value="Bet v1-like"/>
    <property type="match status" value="1"/>
</dbReference>
<organism evidence="1 2">
    <name type="scientific">Actinopolymorpha pittospori</name>
    <dbReference type="NCBI Taxonomy" id="648752"/>
    <lineage>
        <taxon>Bacteria</taxon>
        <taxon>Bacillati</taxon>
        <taxon>Actinomycetota</taxon>
        <taxon>Actinomycetes</taxon>
        <taxon>Propionibacteriales</taxon>
        <taxon>Actinopolymorphaceae</taxon>
        <taxon>Actinopolymorpha</taxon>
    </lineage>
</organism>
<sequence length="152" mass="17052">MTEVSQPIAAPVEKVWGVLADGWTYAAWLVGASHIRSVDPGWPAVGSKIHHSVGSWPFVLDDVTAVVVMEPTRMLELEARMWPVGTAQVRLTLQPLGSDRTEVRMEEDLVDGPARQLPKRVQGMFFDPRNKESLRRLADHVEGRHRTHARQS</sequence>
<dbReference type="InterPro" id="IPR023393">
    <property type="entry name" value="START-like_dom_sf"/>
</dbReference>
<dbReference type="Pfam" id="PF10604">
    <property type="entry name" value="Polyketide_cyc2"/>
    <property type="match status" value="1"/>
</dbReference>
<dbReference type="Gene3D" id="3.30.530.20">
    <property type="match status" value="1"/>
</dbReference>
<dbReference type="CDD" id="cd07812">
    <property type="entry name" value="SRPBCC"/>
    <property type="match status" value="1"/>
</dbReference>
<proteinExistence type="predicted"/>
<evidence type="ECO:0008006" key="3">
    <source>
        <dbReference type="Google" id="ProtNLM"/>
    </source>
</evidence>
<accession>A0A927MZM6</accession>
<dbReference type="AlphaFoldDB" id="A0A927MZM6"/>
<gene>
    <name evidence="1" type="ORF">HEB94_005076</name>
</gene>
<reference evidence="1" key="1">
    <citation type="submission" date="2020-10" db="EMBL/GenBank/DDBJ databases">
        <title>Sequencing the genomes of 1000 actinobacteria strains.</title>
        <authorList>
            <person name="Klenk H.-P."/>
        </authorList>
    </citation>
    <scope>NUCLEOTIDE SEQUENCE</scope>
    <source>
        <strain evidence="1">DSM 45354</strain>
    </source>
</reference>
<name>A0A927MZM6_9ACTN</name>
<keyword evidence="2" id="KW-1185">Reference proteome</keyword>
<evidence type="ECO:0000313" key="2">
    <source>
        <dbReference type="Proteomes" id="UP000638648"/>
    </source>
</evidence>
<dbReference type="InterPro" id="IPR019587">
    <property type="entry name" value="Polyketide_cyclase/dehydratase"/>
</dbReference>
<dbReference type="EMBL" id="JADBEM010000001">
    <property type="protein sequence ID" value="MBE1608228.1"/>
    <property type="molecule type" value="Genomic_DNA"/>
</dbReference>